<proteinExistence type="predicted"/>
<evidence type="ECO:0000313" key="2">
    <source>
        <dbReference type="EMBL" id="VFJ48144.1"/>
    </source>
</evidence>
<feature type="transmembrane region" description="Helical" evidence="1">
    <location>
        <begin position="85"/>
        <end position="105"/>
    </location>
</feature>
<name>A0A450SIC8_9GAMM</name>
<evidence type="ECO:0000313" key="3">
    <source>
        <dbReference type="EMBL" id="VFJ53109.1"/>
    </source>
</evidence>
<organism evidence="3">
    <name type="scientific">Candidatus Kentrum sp. DK</name>
    <dbReference type="NCBI Taxonomy" id="2126562"/>
    <lineage>
        <taxon>Bacteria</taxon>
        <taxon>Pseudomonadati</taxon>
        <taxon>Pseudomonadota</taxon>
        <taxon>Gammaproteobacteria</taxon>
        <taxon>Candidatus Kentrum</taxon>
    </lineage>
</organism>
<reference evidence="3" key="1">
    <citation type="submission" date="2019-02" db="EMBL/GenBank/DDBJ databases">
        <authorList>
            <person name="Gruber-Vodicka R. H."/>
            <person name="Seah K. B. B."/>
        </authorList>
    </citation>
    <scope>NUCLEOTIDE SEQUENCE</scope>
    <source>
        <strain evidence="2">BECK_DK161</strain>
        <strain evidence="3">BECK_DK47</strain>
    </source>
</reference>
<keyword evidence="1" id="KW-0472">Membrane</keyword>
<gene>
    <name evidence="3" type="ORF">BECKDK2373B_GA0170837_10413</name>
    <name evidence="2" type="ORF">BECKDK2373C_GA0170839_102029</name>
</gene>
<keyword evidence="1" id="KW-1133">Transmembrane helix</keyword>
<keyword evidence="1" id="KW-0812">Transmembrane</keyword>
<evidence type="ECO:0000256" key="1">
    <source>
        <dbReference type="SAM" id="Phobius"/>
    </source>
</evidence>
<dbReference type="EMBL" id="CAADEY010000020">
    <property type="protein sequence ID" value="VFJ48144.1"/>
    <property type="molecule type" value="Genomic_DNA"/>
</dbReference>
<feature type="transmembrane region" description="Helical" evidence="1">
    <location>
        <begin position="117"/>
        <end position="136"/>
    </location>
</feature>
<sequence length="139" mass="15028">MSEDLHQEETIQPIIRRAEDQIRAVEPSPFSPPAFIMLKTKIGQYVSELVNESIKTAIRHQADTVSAAHVSQASEYLVTNTSCKIYRHVGIIGGVLLGAALAHILEMSALDQYTGEGTILSSTLGVVGAFMIALHIGKN</sequence>
<accession>A0A450SIC8</accession>
<dbReference type="EMBL" id="CAADEX010000041">
    <property type="protein sequence ID" value="VFJ53109.1"/>
    <property type="molecule type" value="Genomic_DNA"/>
</dbReference>
<protein>
    <submittedName>
        <fullName evidence="3">Uncharacterized protein</fullName>
    </submittedName>
</protein>
<dbReference type="AlphaFoldDB" id="A0A450SIC8"/>